<proteinExistence type="predicted"/>
<reference evidence="1" key="1">
    <citation type="submission" date="2023-02" db="EMBL/GenBank/DDBJ databases">
        <title>The sequence of Aeromonas hydrophila K533.</title>
        <authorList>
            <person name="Luo X."/>
        </authorList>
    </citation>
    <scope>NUCLEOTIDE SEQUENCE</scope>
    <source>
        <strain evidence="1">K533</strain>
    </source>
</reference>
<dbReference type="EMBL" id="CP118942">
    <property type="protein sequence ID" value="WEE27717.1"/>
    <property type="molecule type" value="Genomic_DNA"/>
</dbReference>
<organism evidence="1 2">
    <name type="scientific">Aeromonas hydrophila</name>
    <dbReference type="NCBI Taxonomy" id="644"/>
    <lineage>
        <taxon>Bacteria</taxon>
        <taxon>Pseudomonadati</taxon>
        <taxon>Pseudomonadota</taxon>
        <taxon>Gammaproteobacteria</taxon>
        <taxon>Aeromonadales</taxon>
        <taxon>Aeromonadaceae</taxon>
        <taxon>Aeromonas</taxon>
    </lineage>
</organism>
<gene>
    <name evidence="1" type="ORF">PY771_05200</name>
</gene>
<dbReference type="AlphaFoldDB" id="A0AAX3P895"/>
<name>A0AAX3P895_AERHY</name>
<evidence type="ECO:0000313" key="2">
    <source>
        <dbReference type="Proteomes" id="UP001214666"/>
    </source>
</evidence>
<evidence type="ECO:0000313" key="1">
    <source>
        <dbReference type="EMBL" id="WEE27717.1"/>
    </source>
</evidence>
<sequence>MIHLSALDAARLLGSSPKVRNAANQVRKAQQVSTLHDKVMAQLAGFPDPATELVFHPKRRWRLDFAWPTRMIAVEIHGGIHSGGRHTRGKGFVEDRAKMNEAALLGWTVIEATPEHIQSGQLRAWLLTAFNQDQDQKRTNP</sequence>
<protein>
    <recommendedName>
        <fullName evidence="3">DUF559 domain-containing protein</fullName>
    </recommendedName>
</protein>
<accession>A0AAX3P895</accession>
<dbReference type="RefSeq" id="WP_275115773.1">
    <property type="nucleotide sequence ID" value="NZ_CP118942.1"/>
</dbReference>
<dbReference type="Proteomes" id="UP001214666">
    <property type="component" value="Chromosome"/>
</dbReference>
<evidence type="ECO:0008006" key="3">
    <source>
        <dbReference type="Google" id="ProtNLM"/>
    </source>
</evidence>